<dbReference type="PANTHER" id="PTHR46355:SF1">
    <property type="entry name" value="STING ER EXIT PROTEIN"/>
    <property type="match status" value="1"/>
</dbReference>
<proteinExistence type="inferred from homology"/>
<name>A0ABM0MBF1_SACKO</name>
<dbReference type="GeneID" id="102810309"/>
<sequence length="205" mass="23148">MPKVISRSVVCSDTRDKEEYDEAKPLHVYYCLCGQMVLILDCTIDKLPMRKRDGARVIDGGKHAHKLTCETDEIVHLKRCSLFLFYQHQEKNSPITFIVEGGVFKAGDGPVKTNILAQAQTEAPRKKVIISKRTKEMGKFSSVTVSTVDEEEEEIEAREVADSYASNARVIEKQLQRKGVAKRKLQELAQEELKKKPKGTLLADI</sequence>
<evidence type="ECO:0000256" key="2">
    <source>
        <dbReference type="ARBA" id="ARBA00024237"/>
    </source>
</evidence>
<keyword evidence="4" id="KW-1185">Reference proteome</keyword>
<comment type="similarity">
    <text evidence="1">Belongs to the STEEP1 family.</text>
</comment>
<dbReference type="Proteomes" id="UP000694865">
    <property type="component" value="Unplaced"/>
</dbReference>
<accession>A0ABM0MBF1</accession>
<dbReference type="InterPro" id="IPR029704">
    <property type="entry name" value="STEEP-like"/>
</dbReference>
<evidence type="ECO:0000259" key="3">
    <source>
        <dbReference type="Pfam" id="PF25809"/>
    </source>
</evidence>
<protein>
    <recommendedName>
        <fullName evidence="2">STING ER exit protein</fullName>
    </recommendedName>
</protein>
<feature type="domain" description="STEEP1" evidence="3">
    <location>
        <begin position="21"/>
        <end position="106"/>
    </location>
</feature>
<dbReference type="RefSeq" id="XP_006817342.1">
    <property type="nucleotide sequence ID" value="XM_006817279.1"/>
</dbReference>
<evidence type="ECO:0000313" key="4">
    <source>
        <dbReference type="Proteomes" id="UP000694865"/>
    </source>
</evidence>
<evidence type="ECO:0000313" key="5">
    <source>
        <dbReference type="RefSeq" id="XP_006817342.1"/>
    </source>
</evidence>
<dbReference type="Pfam" id="PF25809">
    <property type="entry name" value="STEEP1"/>
    <property type="match status" value="1"/>
</dbReference>
<gene>
    <name evidence="5" type="primary">LOC102810309</name>
</gene>
<dbReference type="InterPro" id="IPR057965">
    <property type="entry name" value="STEEP1_dom"/>
</dbReference>
<reference evidence="5" key="1">
    <citation type="submission" date="2025-08" db="UniProtKB">
        <authorList>
            <consortium name="RefSeq"/>
        </authorList>
    </citation>
    <scope>IDENTIFICATION</scope>
    <source>
        <tissue evidence="5">Testes</tissue>
    </source>
</reference>
<dbReference type="PANTHER" id="PTHR46355">
    <property type="entry name" value="UPF0428 PROTEIN CXORF56"/>
    <property type="match status" value="1"/>
</dbReference>
<evidence type="ECO:0000256" key="1">
    <source>
        <dbReference type="ARBA" id="ARBA00024205"/>
    </source>
</evidence>
<organism evidence="4 5">
    <name type="scientific">Saccoglossus kowalevskii</name>
    <name type="common">Acorn worm</name>
    <dbReference type="NCBI Taxonomy" id="10224"/>
    <lineage>
        <taxon>Eukaryota</taxon>
        <taxon>Metazoa</taxon>
        <taxon>Hemichordata</taxon>
        <taxon>Enteropneusta</taxon>
        <taxon>Harrimaniidae</taxon>
        <taxon>Saccoglossus</taxon>
    </lineage>
</organism>